<comment type="caution">
    <text evidence="8">The sequence shown here is derived from an EMBL/GenBank/DDBJ whole genome shotgun (WGS) entry which is preliminary data.</text>
</comment>
<evidence type="ECO:0000256" key="3">
    <source>
        <dbReference type="ARBA" id="ARBA00022729"/>
    </source>
</evidence>
<dbReference type="RefSeq" id="WP_116556087.1">
    <property type="nucleotide sequence ID" value="NZ_QCZG01000054.1"/>
</dbReference>
<name>A0A2U1JPF6_9BACI</name>
<keyword evidence="9" id="KW-1185">Reference proteome</keyword>
<keyword evidence="4" id="KW-0472">Membrane</keyword>
<evidence type="ECO:0000256" key="6">
    <source>
        <dbReference type="ARBA" id="ARBA00023288"/>
    </source>
</evidence>
<evidence type="ECO:0000313" key="9">
    <source>
        <dbReference type="Proteomes" id="UP000245998"/>
    </source>
</evidence>
<reference evidence="8 9" key="1">
    <citation type="submission" date="2018-04" db="EMBL/GenBank/DDBJ databases">
        <title>Camelliibacillus theae gen. nov., sp. nov., isolated from Pu'er tea.</title>
        <authorList>
            <person name="Niu L."/>
        </authorList>
    </citation>
    <scope>NUCLEOTIDE SEQUENCE [LARGE SCALE GENOMIC DNA]</scope>
    <source>
        <strain evidence="8 9">T8</strain>
    </source>
</reference>
<proteinExistence type="inferred from homology"/>
<dbReference type="InterPro" id="IPR004872">
    <property type="entry name" value="Lipoprotein_NlpA"/>
</dbReference>
<keyword evidence="6" id="KW-0449">Lipoprotein</keyword>
<feature type="chain" id="PRO_5015656839" evidence="7">
    <location>
        <begin position="20"/>
        <end position="279"/>
    </location>
</feature>
<dbReference type="SUPFAM" id="SSF53850">
    <property type="entry name" value="Periplasmic binding protein-like II"/>
    <property type="match status" value="1"/>
</dbReference>
<comment type="subcellular location">
    <subcellularLocation>
        <location evidence="1">Membrane</location>
        <topology evidence="1">Lipid-anchor</topology>
    </subcellularLocation>
</comment>
<evidence type="ECO:0000256" key="7">
    <source>
        <dbReference type="SAM" id="SignalP"/>
    </source>
</evidence>
<evidence type="ECO:0000256" key="1">
    <source>
        <dbReference type="ARBA" id="ARBA00004635"/>
    </source>
</evidence>
<feature type="signal peptide" evidence="7">
    <location>
        <begin position="1"/>
        <end position="19"/>
    </location>
</feature>
<organism evidence="8 9">
    <name type="scientific">Pueribacillus theae</name>
    <dbReference type="NCBI Taxonomy" id="2171751"/>
    <lineage>
        <taxon>Bacteria</taxon>
        <taxon>Bacillati</taxon>
        <taxon>Bacillota</taxon>
        <taxon>Bacilli</taxon>
        <taxon>Bacillales</taxon>
        <taxon>Bacillaceae</taxon>
        <taxon>Pueribacillus</taxon>
    </lineage>
</organism>
<evidence type="ECO:0000256" key="4">
    <source>
        <dbReference type="ARBA" id="ARBA00023136"/>
    </source>
</evidence>
<dbReference type="Proteomes" id="UP000245998">
    <property type="component" value="Unassembled WGS sequence"/>
</dbReference>
<evidence type="ECO:0000313" key="8">
    <source>
        <dbReference type="EMBL" id="PWA07051.1"/>
    </source>
</evidence>
<sequence>MKKLFIVMLSAFLLVTAAACGNKDKEASGNKEEKKEITVGFGVGTYEDQFRNGILPILEEKGYKVNIKTFSQNMQVNPAMDEGSIDASIFQSTAYMEGINEEQNMNMTGIAFVPTAPQGLYSTRHASLDEVQDGTTVAFPNDPVNQERAARILEELGWIKVNEDAGTVDFNINSIKPGKYDIDVKVLDPAQILVSLDDVDFGVVNGNYIANAGRKITEALKIENTPEQHRIIVSINQENEDSQWAKDLKAAYESQEFEAYIKGEDKYDGFIMPEAWENN</sequence>
<accession>A0A2U1JPF6</accession>
<protein>
    <submittedName>
        <fullName evidence="8">Methionine ABC transporter substrate-binding protein</fullName>
    </submittedName>
</protein>
<dbReference type="PANTHER" id="PTHR30429:SF0">
    <property type="entry name" value="METHIONINE-BINDING LIPOPROTEIN METQ"/>
    <property type="match status" value="1"/>
</dbReference>
<dbReference type="GO" id="GO:0016020">
    <property type="term" value="C:membrane"/>
    <property type="evidence" value="ECO:0007669"/>
    <property type="project" value="UniProtKB-SubCell"/>
</dbReference>
<comment type="similarity">
    <text evidence="2">Belongs to the NlpA lipoprotein family.</text>
</comment>
<dbReference type="AlphaFoldDB" id="A0A2U1JPF6"/>
<dbReference type="PROSITE" id="PS51257">
    <property type="entry name" value="PROKAR_LIPOPROTEIN"/>
    <property type="match status" value="1"/>
</dbReference>
<evidence type="ECO:0000256" key="5">
    <source>
        <dbReference type="ARBA" id="ARBA00023139"/>
    </source>
</evidence>
<dbReference type="EMBL" id="QCZG01000054">
    <property type="protein sequence ID" value="PWA07051.1"/>
    <property type="molecule type" value="Genomic_DNA"/>
</dbReference>
<dbReference type="Gene3D" id="3.40.190.10">
    <property type="entry name" value="Periplasmic binding protein-like II"/>
    <property type="match status" value="2"/>
</dbReference>
<dbReference type="OrthoDB" id="9812878at2"/>
<evidence type="ECO:0000256" key="2">
    <source>
        <dbReference type="ARBA" id="ARBA00008973"/>
    </source>
</evidence>
<gene>
    <name evidence="8" type="ORF">DCC39_16950</name>
</gene>
<keyword evidence="3 7" id="KW-0732">Signal</keyword>
<dbReference type="Pfam" id="PF03180">
    <property type="entry name" value="Lipoprotein_9"/>
    <property type="match status" value="1"/>
</dbReference>
<keyword evidence="5" id="KW-0564">Palmitate</keyword>
<dbReference type="PANTHER" id="PTHR30429">
    <property type="entry name" value="D-METHIONINE-BINDING LIPOPROTEIN METQ"/>
    <property type="match status" value="1"/>
</dbReference>